<keyword evidence="4" id="KW-0997">Cell inner membrane</keyword>
<evidence type="ECO:0000313" key="9">
    <source>
        <dbReference type="EMBL" id="MET3076885.1"/>
    </source>
</evidence>
<evidence type="ECO:0000313" key="10">
    <source>
        <dbReference type="Proteomes" id="UP001548992"/>
    </source>
</evidence>
<dbReference type="InterPro" id="IPR000021">
    <property type="entry name" value="Hok/gef_toxin"/>
</dbReference>
<comment type="similarity">
    <text evidence="2">Belongs to the Hok/Gef family.</text>
</comment>
<comment type="subcellular location">
    <subcellularLocation>
        <location evidence="1">Cell inner membrane</location>
        <topology evidence="1">Single-pass membrane protein</topology>
    </subcellularLocation>
</comment>
<dbReference type="RefSeq" id="WP_137385164.1">
    <property type="nucleotide sequence ID" value="NZ_JBEWWF010000003.1"/>
</dbReference>
<evidence type="ECO:0000256" key="2">
    <source>
        <dbReference type="ARBA" id="ARBA00008629"/>
    </source>
</evidence>
<keyword evidence="5" id="KW-1277">Toxin-antitoxin system</keyword>
<keyword evidence="3" id="KW-1003">Cell membrane</keyword>
<evidence type="ECO:0000256" key="1">
    <source>
        <dbReference type="ARBA" id="ARBA00004377"/>
    </source>
</evidence>
<keyword evidence="6" id="KW-0812">Transmembrane</keyword>
<sequence>MKSIFSKLIISGLILLGLCLVNRSSLCELRLRIFTAELSAVMAYEAQQ</sequence>
<evidence type="ECO:0000256" key="3">
    <source>
        <dbReference type="ARBA" id="ARBA00022475"/>
    </source>
</evidence>
<keyword evidence="8" id="KW-0472">Membrane</keyword>
<keyword evidence="7" id="KW-1133">Transmembrane helix</keyword>
<protein>
    <submittedName>
        <fullName evidence="9">Hok/Gef family protein</fullName>
    </submittedName>
</protein>
<reference evidence="9 10" key="1">
    <citation type="submission" date="2024-07" db="EMBL/GenBank/DDBJ databases">
        <title>Isolation, whole-genome sequencing, and annotation of five antibiotic-resistant bacteria from environmental samples.</title>
        <authorList>
            <person name="Bedore T."/>
            <person name="Hudson A.O."/>
            <person name="Kumar G."/>
        </authorList>
    </citation>
    <scope>NUCLEOTIDE SEQUENCE [LARGE SCALE GENOMIC DNA]</scope>
    <source>
        <strain evidence="9 10">RIT844</strain>
    </source>
</reference>
<keyword evidence="10" id="KW-1185">Reference proteome</keyword>
<evidence type="ECO:0000256" key="5">
    <source>
        <dbReference type="ARBA" id="ARBA00022649"/>
    </source>
</evidence>
<dbReference type="EMBL" id="JBEWWF010000003">
    <property type="protein sequence ID" value="MET3076885.1"/>
    <property type="molecule type" value="Genomic_DNA"/>
</dbReference>
<dbReference type="Pfam" id="PF01848">
    <property type="entry name" value="HOK_GEF"/>
    <property type="match status" value="1"/>
</dbReference>
<evidence type="ECO:0000256" key="6">
    <source>
        <dbReference type="ARBA" id="ARBA00022692"/>
    </source>
</evidence>
<organism evidence="9 10">
    <name type="scientific">Pantoea leporis</name>
    <dbReference type="NCBI Taxonomy" id="2933780"/>
    <lineage>
        <taxon>Bacteria</taxon>
        <taxon>Pseudomonadati</taxon>
        <taxon>Pseudomonadota</taxon>
        <taxon>Gammaproteobacteria</taxon>
        <taxon>Enterobacterales</taxon>
        <taxon>Erwiniaceae</taxon>
        <taxon>Pantoea</taxon>
    </lineage>
</organism>
<evidence type="ECO:0000256" key="4">
    <source>
        <dbReference type="ARBA" id="ARBA00022519"/>
    </source>
</evidence>
<accession>A0ABV2E0R6</accession>
<proteinExistence type="inferred from homology"/>
<name>A0ABV2E0R6_9GAMM</name>
<dbReference type="Proteomes" id="UP001548992">
    <property type="component" value="Unassembled WGS sequence"/>
</dbReference>
<gene>
    <name evidence="9" type="ORF">ABXV16_14085</name>
</gene>
<evidence type="ECO:0000256" key="8">
    <source>
        <dbReference type="ARBA" id="ARBA00023136"/>
    </source>
</evidence>
<evidence type="ECO:0000256" key="7">
    <source>
        <dbReference type="ARBA" id="ARBA00022989"/>
    </source>
</evidence>
<comment type="caution">
    <text evidence="9">The sequence shown here is derived from an EMBL/GenBank/DDBJ whole genome shotgun (WGS) entry which is preliminary data.</text>
</comment>